<dbReference type="EMBL" id="JAAXKZ010000081">
    <property type="protein sequence ID" value="NMH93764.1"/>
    <property type="molecule type" value="Genomic_DNA"/>
</dbReference>
<dbReference type="InterPro" id="IPR003421">
    <property type="entry name" value="Opine_DH"/>
</dbReference>
<comment type="caution">
    <text evidence="4">The sequence shown here is derived from an EMBL/GenBank/DDBJ whole genome shotgun (WGS) entry which is preliminary data.</text>
</comment>
<dbReference type="InterPro" id="IPR011128">
    <property type="entry name" value="G3P_DH_NAD-dep_N"/>
</dbReference>
<organism evidence="4 5">
    <name type="scientific">Pseudonocardia bannensis</name>
    <dbReference type="NCBI Taxonomy" id="630973"/>
    <lineage>
        <taxon>Bacteria</taxon>
        <taxon>Bacillati</taxon>
        <taxon>Actinomycetota</taxon>
        <taxon>Actinomycetes</taxon>
        <taxon>Pseudonocardiales</taxon>
        <taxon>Pseudonocardiaceae</taxon>
        <taxon>Pseudonocardia</taxon>
    </lineage>
</organism>
<dbReference type="GO" id="GO:0051287">
    <property type="term" value="F:NAD binding"/>
    <property type="evidence" value="ECO:0007669"/>
    <property type="project" value="InterPro"/>
</dbReference>
<accession>A0A848DN14</accession>
<dbReference type="Proteomes" id="UP000586918">
    <property type="component" value="Unassembled WGS sequence"/>
</dbReference>
<dbReference type="Gene3D" id="3.40.50.720">
    <property type="entry name" value="NAD(P)-binding Rossmann-like Domain"/>
    <property type="match status" value="1"/>
</dbReference>
<dbReference type="InterPro" id="IPR051729">
    <property type="entry name" value="Opine/Lysopine_DH"/>
</dbReference>
<dbReference type="InterPro" id="IPR036291">
    <property type="entry name" value="NAD(P)-bd_dom_sf"/>
</dbReference>
<dbReference type="Gene3D" id="1.10.1040.10">
    <property type="entry name" value="N-(1-d-carboxylethyl)-l-norvaline Dehydrogenase, domain 2"/>
    <property type="match status" value="1"/>
</dbReference>
<proteinExistence type="predicted"/>
<sequence length="373" mass="38834">MPTSVAVLGAGNGGLAAAADLTLRGFEVRLYSRRSESLEPIRKAGGIRLDGAAGSGHAAVATLTDDLGTAVSGADLVMLVVPATALAGYAAALAPVLGDGQPVFLNPGGTGGALAFTTELRRSGFRGELGVCEGSTLTYACRRQDPATVTISNLAPAVPFAAFPGKRGEELRSVVAELYPAVTLQRSVLDTGLVNINAVEHPAQVLLNTGWIEHTRGDFYFYREGTTESVGRVIDEVDRERLGIAAALGVTVPTFAEIFHQAGYTTAEAAATGSAHACLQASEANWWFRSPSTMDHRYVHEDVGFGLVPWAGWARLGGVPTPTIDALVTIASAVSGRDYAQEGLTMDRMGLAGVDVGELDDLLQSGLLPGGER</sequence>
<keyword evidence="1" id="KW-0560">Oxidoreductase</keyword>
<dbReference type="SUPFAM" id="SSF51735">
    <property type="entry name" value="NAD(P)-binding Rossmann-fold domains"/>
    <property type="match status" value="1"/>
</dbReference>
<dbReference type="InterPro" id="IPR013328">
    <property type="entry name" value="6PGD_dom2"/>
</dbReference>
<feature type="domain" description="Opine dehydrogenase" evidence="3">
    <location>
        <begin position="186"/>
        <end position="334"/>
    </location>
</feature>
<evidence type="ECO:0000259" key="3">
    <source>
        <dbReference type="Pfam" id="PF02317"/>
    </source>
</evidence>
<dbReference type="AlphaFoldDB" id="A0A848DN14"/>
<evidence type="ECO:0000313" key="5">
    <source>
        <dbReference type="Proteomes" id="UP000586918"/>
    </source>
</evidence>
<dbReference type="Pfam" id="PF01210">
    <property type="entry name" value="NAD_Gly3P_dh_N"/>
    <property type="match status" value="1"/>
</dbReference>
<reference evidence="4 5" key="1">
    <citation type="submission" date="2020-04" db="EMBL/GenBank/DDBJ databases">
        <authorList>
            <person name="Klaysubun C."/>
            <person name="Duangmal K."/>
            <person name="Lipun K."/>
        </authorList>
    </citation>
    <scope>NUCLEOTIDE SEQUENCE [LARGE SCALE GENOMIC DNA]</scope>
    <source>
        <strain evidence="4 5">DSM 45300</strain>
    </source>
</reference>
<dbReference type="PANTHER" id="PTHR38015:SF1">
    <property type="entry name" value="OPINE DEHYDROGENASE DOMAIN-CONTAINING PROTEIN"/>
    <property type="match status" value="1"/>
</dbReference>
<gene>
    <name evidence="4" type="ORF">HF519_19725</name>
</gene>
<protein>
    <submittedName>
        <fullName evidence="4">NAD(P)-binding domain-containing protein</fullName>
    </submittedName>
</protein>
<keyword evidence="5" id="KW-1185">Reference proteome</keyword>
<dbReference type="GO" id="GO:0046168">
    <property type="term" value="P:glycerol-3-phosphate catabolic process"/>
    <property type="evidence" value="ECO:0007669"/>
    <property type="project" value="InterPro"/>
</dbReference>
<dbReference type="RefSeq" id="WP_169414462.1">
    <property type="nucleotide sequence ID" value="NZ_JAAXKZ010000081.1"/>
</dbReference>
<dbReference type="PANTHER" id="PTHR38015">
    <property type="entry name" value="BLR6086 PROTEIN"/>
    <property type="match status" value="1"/>
</dbReference>
<evidence type="ECO:0000256" key="1">
    <source>
        <dbReference type="ARBA" id="ARBA00023002"/>
    </source>
</evidence>
<dbReference type="SUPFAM" id="SSF48179">
    <property type="entry name" value="6-phosphogluconate dehydrogenase C-terminal domain-like"/>
    <property type="match status" value="1"/>
</dbReference>
<evidence type="ECO:0000313" key="4">
    <source>
        <dbReference type="EMBL" id="NMH93764.1"/>
    </source>
</evidence>
<dbReference type="GO" id="GO:0016616">
    <property type="term" value="F:oxidoreductase activity, acting on the CH-OH group of donors, NAD or NADP as acceptor"/>
    <property type="evidence" value="ECO:0007669"/>
    <property type="project" value="InterPro"/>
</dbReference>
<dbReference type="InterPro" id="IPR008927">
    <property type="entry name" value="6-PGluconate_DH-like_C_sf"/>
</dbReference>
<feature type="domain" description="Glycerol-3-phosphate dehydrogenase NAD-dependent N-terminal" evidence="2">
    <location>
        <begin position="5"/>
        <end position="103"/>
    </location>
</feature>
<name>A0A848DN14_9PSEU</name>
<evidence type="ECO:0000259" key="2">
    <source>
        <dbReference type="Pfam" id="PF01210"/>
    </source>
</evidence>
<dbReference type="Pfam" id="PF02317">
    <property type="entry name" value="Octopine_DH"/>
    <property type="match status" value="1"/>
</dbReference>